<organism evidence="2 3">
    <name type="scientific">Chryseobacterium pennae</name>
    <dbReference type="NCBI Taxonomy" id="2258962"/>
    <lineage>
        <taxon>Bacteria</taxon>
        <taxon>Pseudomonadati</taxon>
        <taxon>Bacteroidota</taxon>
        <taxon>Flavobacteriia</taxon>
        <taxon>Flavobacteriales</taxon>
        <taxon>Weeksellaceae</taxon>
        <taxon>Chryseobacterium group</taxon>
        <taxon>Chryseobacterium</taxon>
    </lineage>
</organism>
<evidence type="ECO:0000259" key="1">
    <source>
        <dbReference type="Pfam" id="PF05713"/>
    </source>
</evidence>
<dbReference type="AlphaFoldDB" id="A0A3D9C3K1"/>
<dbReference type="InterPro" id="IPR008687">
    <property type="entry name" value="MobC"/>
</dbReference>
<name>A0A3D9C3K1_9FLAO</name>
<dbReference type="Proteomes" id="UP000256686">
    <property type="component" value="Unassembled WGS sequence"/>
</dbReference>
<accession>A0A3D9C3K1</accession>
<evidence type="ECO:0000313" key="2">
    <source>
        <dbReference type="EMBL" id="REC60437.1"/>
    </source>
</evidence>
<dbReference type="EMBL" id="QNVT01000024">
    <property type="protein sequence ID" value="REC60437.1"/>
    <property type="molecule type" value="Genomic_DNA"/>
</dbReference>
<protein>
    <recommendedName>
        <fullName evidence="1">Bacterial mobilisation domain-containing protein</fullName>
    </recommendedName>
</protein>
<comment type="caution">
    <text evidence="2">The sequence shown here is derived from an EMBL/GenBank/DDBJ whole genome shotgun (WGS) entry which is preliminary data.</text>
</comment>
<dbReference type="Pfam" id="PF05713">
    <property type="entry name" value="MobC"/>
    <property type="match status" value="1"/>
</dbReference>
<dbReference type="RefSeq" id="WP_115972600.1">
    <property type="nucleotide sequence ID" value="NZ_QNVT01000024.1"/>
</dbReference>
<reference evidence="3" key="1">
    <citation type="submission" date="2018-06" db="EMBL/GenBank/DDBJ databases">
        <authorList>
            <person name="Lum Nde A."/>
            <person name="Hugo C."/>
        </authorList>
    </citation>
    <scope>NUCLEOTIDE SEQUENCE [LARGE SCALE GENOMIC DNA]</scope>
    <source>
        <strain evidence="3">1_F178</strain>
    </source>
</reference>
<evidence type="ECO:0000313" key="3">
    <source>
        <dbReference type="Proteomes" id="UP000256686"/>
    </source>
</evidence>
<gene>
    <name evidence="2" type="ORF">DRF65_20455</name>
</gene>
<proteinExistence type="predicted"/>
<keyword evidence="3" id="KW-1185">Reference proteome</keyword>
<sequence>MKKDHLPTRTKNARITLRLDQTIKDKWLLHCRKSNIYLSDFIVNTVEGRMLENDRKEIMSFIEKQGNIFAKIENNINQIARYVNTEKSIPKELLQEYNSKLQELNSLKTEQNKIIRKIYTELAK</sequence>
<feature type="domain" description="Bacterial mobilisation" evidence="1">
    <location>
        <begin position="70"/>
        <end position="106"/>
    </location>
</feature>